<feature type="region of interest" description="Disordered" evidence="1">
    <location>
        <begin position="37"/>
        <end position="57"/>
    </location>
</feature>
<dbReference type="EMBL" id="LT960611">
    <property type="protein sequence ID" value="SON48826.1"/>
    <property type="molecule type" value="Genomic_DNA"/>
</dbReference>
<evidence type="ECO:0000313" key="2">
    <source>
        <dbReference type="EMBL" id="SON48826.1"/>
    </source>
</evidence>
<accession>A0A2N8ZAA7</accession>
<keyword evidence="3" id="KW-1185">Reference proteome</keyword>
<feature type="compositionally biased region" description="Polar residues" evidence="1">
    <location>
        <begin position="37"/>
        <end position="46"/>
    </location>
</feature>
<dbReference type="KEGG" id="vta:A0847"/>
<protein>
    <submittedName>
        <fullName evidence="2">Uncharacterized protein</fullName>
    </submittedName>
</protein>
<organism evidence="2 3">
    <name type="scientific">Vibrio tapetis subsp. tapetis</name>
    <dbReference type="NCBI Taxonomy" id="1671868"/>
    <lineage>
        <taxon>Bacteria</taxon>
        <taxon>Pseudomonadati</taxon>
        <taxon>Pseudomonadota</taxon>
        <taxon>Gammaproteobacteria</taxon>
        <taxon>Vibrionales</taxon>
        <taxon>Vibrionaceae</taxon>
        <taxon>Vibrio</taxon>
    </lineage>
</organism>
<sequence length="57" mass="6288">MITINSEPIIARHTAQIHLQLNSRRHMGANSATITGHSVSACSQSHIRNKNTKNKVL</sequence>
<name>A0A2N8ZAA7_9VIBR</name>
<evidence type="ECO:0000313" key="3">
    <source>
        <dbReference type="Proteomes" id="UP000235828"/>
    </source>
</evidence>
<feature type="compositionally biased region" description="Basic residues" evidence="1">
    <location>
        <begin position="47"/>
        <end position="57"/>
    </location>
</feature>
<dbReference type="Proteomes" id="UP000235828">
    <property type="component" value="Chromosome A"/>
</dbReference>
<gene>
    <name evidence="2" type="ORF">VTAP4600_A0847</name>
</gene>
<reference evidence="2 3" key="1">
    <citation type="submission" date="2017-10" db="EMBL/GenBank/DDBJ databases">
        <authorList>
            <person name="Banno H."/>
            <person name="Chua N.-H."/>
        </authorList>
    </citation>
    <scope>NUCLEOTIDE SEQUENCE [LARGE SCALE GENOMIC DNA]</scope>
    <source>
        <strain evidence="2">Vibrio tapetis CECT4600</strain>
    </source>
</reference>
<proteinExistence type="predicted"/>
<evidence type="ECO:0000256" key="1">
    <source>
        <dbReference type="SAM" id="MobiDB-lite"/>
    </source>
</evidence>
<dbReference type="AlphaFoldDB" id="A0A2N8ZAA7"/>